<keyword evidence="10" id="KW-1185">Reference proteome</keyword>
<evidence type="ECO:0000256" key="1">
    <source>
        <dbReference type="ARBA" id="ARBA00004651"/>
    </source>
</evidence>
<dbReference type="SUPFAM" id="SSF81345">
    <property type="entry name" value="ABC transporter involved in vitamin B12 uptake, BtuC"/>
    <property type="match status" value="1"/>
</dbReference>
<feature type="transmembrane region" description="Helical" evidence="8">
    <location>
        <begin position="156"/>
        <end position="178"/>
    </location>
</feature>
<feature type="transmembrane region" description="Helical" evidence="8">
    <location>
        <begin position="313"/>
        <end position="334"/>
    </location>
</feature>
<feature type="transmembrane region" description="Helical" evidence="8">
    <location>
        <begin position="98"/>
        <end position="118"/>
    </location>
</feature>
<keyword evidence="5 8" id="KW-0812">Transmembrane</keyword>
<dbReference type="PANTHER" id="PTHR30472">
    <property type="entry name" value="FERRIC ENTEROBACTIN TRANSPORT SYSTEM PERMEASE PROTEIN"/>
    <property type="match status" value="1"/>
</dbReference>
<keyword evidence="6 8" id="KW-1133">Transmembrane helix</keyword>
<dbReference type="GO" id="GO:0022857">
    <property type="term" value="F:transmembrane transporter activity"/>
    <property type="evidence" value="ECO:0007669"/>
    <property type="project" value="InterPro"/>
</dbReference>
<feature type="transmembrane region" description="Helical" evidence="8">
    <location>
        <begin position="124"/>
        <end position="144"/>
    </location>
</feature>
<feature type="transmembrane region" description="Helical" evidence="8">
    <location>
        <begin position="198"/>
        <end position="219"/>
    </location>
</feature>
<protein>
    <submittedName>
        <fullName evidence="9">Hemin transport system permease protein HmuU</fullName>
    </submittedName>
</protein>
<feature type="transmembrane region" description="Helical" evidence="8">
    <location>
        <begin position="246"/>
        <end position="272"/>
    </location>
</feature>
<evidence type="ECO:0000256" key="7">
    <source>
        <dbReference type="ARBA" id="ARBA00023136"/>
    </source>
</evidence>
<dbReference type="InterPro" id="IPR037294">
    <property type="entry name" value="ABC_BtuC-like"/>
</dbReference>
<keyword evidence="7 8" id="KW-0472">Membrane</keyword>
<dbReference type="AlphaFoldDB" id="A0A9X1VB61"/>
<comment type="caution">
    <text evidence="9">The sequence shown here is derived from an EMBL/GenBank/DDBJ whole genome shotgun (WGS) entry which is preliminary data.</text>
</comment>
<proteinExistence type="inferred from homology"/>
<feature type="transmembrane region" description="Helical" evidence="8">
    <location>
        <begin position="67"/>
        <end position="86"/>
    </location>
</feature>
<evidence type="ECO:0000256" key="2">
    <source>
        <dbReference type="ARBA" id="ARBA00007935"/>
    </source>
</evidence>
<evidence type="ECO:0000313" key="10">
    <source>
        <dbReference type="Proteomes" id="UP001139263"/>
    </source>
</evidence>
<accession>A0A9X1VB61</accession>
<gene>
    <name evidence="9" type="primary">hmuU</name>
    <name evidence="9" type="ORF">MM817_01036</name>
</gene>
<dbReference type="PANTHER" id="PTHR30472:SF25">
    <property type="entry name" value="ABC TRANSPORTER PERMEASE PROTEIN MJ0876-RELATED"/>
    <property type="match status" value="1"/>
</dbReference>
<keyword evidence="3" id="KW-0813">Transport</keyword>
<evidence type="ECO:0000256" key="8">
    <source>
        <dbReference type="SAM" id="Phobius"/>
    </source>
</evidence>
<dbReference type="EMBL" id="JALBUF010000002">
    <property type="protein sequence ID" value="MCI0182767.1"/>
    <property type="molecule type" value="Genomic_DNA"/>
</dbReference>
<comment type="similarity">
    <text evidence="2">Belongs to the binding-protein-dependent transport system permease family. FecCD subfamily.</text>
</comment>
<evidence type="ECO:0000256" key="3">
    <source>
        <dbReference type="ARBA" id="ARBA00022448"/>
    </source>
</evidence>
<comment type="subcellular location">
    <subcellularLocation>
        <location evidence="1">Cell membrane</location>
        <topology evidence="1">Multi-pass membrane protein</topology>
    </subcellularLocation>
</comment>
<dbReference type="FunFam" id="1.10.3470.10:FF:000001">
    <property type="entry name" value="Vitamin B12 ABC transporter permease BtuC"/>
    <property type="match status" value="1"/>
</dbReference>
<evidence type="ECO:0000256" key="6">
    <source>
        <dbReference type="ARBA" id="ARBA00022989"/>
    </source>
</evidence>
<reference evidence="9" key="1">
    <citation type="submission" date="2022-03" db="EMBL/GenBank/DDBJ databases">
        <title>Draft Genome Sequence of Firmicute Strain S0AB, a Heterotrophic Iron/Sulfur-Oxidizing Extreme Acidophile.</title>
        <authorList>
            <person name="Vergara E."/>
            <person name="Pakostova E."/>
            <person name="Johnson D.B."/>
            <person name="Holmes D.S."/>
        </authorList>
    </citation>
    <scope>NUCLEOTIDE SEQUENCE</scope>
    <source>
        <strain evidence="9">S0AB</strain>
    </source>
</reference>
<dbReference type="Pfam" id="PF01032">
    <property type="entry name" value="FecCD"/>
    <property type="match status" value="1"/>
</dbReference>
<name>A0A9X1VB61_9BACL</name>
<evidence type="ECO:0000256" key="4">
    <source>
        <dbReference type="ARBA" id="ARBA00022475"/>
    </source>
</evidence>
<keyword evidence="4" id="KW-1003">Cell membrane</keyword>
<dbReference type="InterPro" id="IPR000522">
    <property type="entry name" value="ABC_transptr_permease_BtuC"/>
</dbReference>
<dbReference type="Proteomes" id="UP001139263">
    <property type="component" value="Unassembled WGS sequence"/>
</dbReference>
<dbReference type="CDD" id="cd06550">
    <property type="entry name" value="TM_ABC_iron-siderophores_like"/>
    <property type="match status" value="1"/>
</dbReference>
<organism evidence="9 10">
    <name type="scientific">Sulfoacidibacillus ferrooxidans</name>
    <dbReference type="NCBI Taxonomy" id="2005001"/>
    <lineage>
        <taxon>Bacteria</taxon>
        <taxon>Bacillati</taxon>
        <taxon>Bacillota</taxon>
        <taxon>Bacilli</taxon>
        <taxon>Bacillales</taxon>
        <taxon>Alicyclobacillaceae</taxon>
        <taxon>Sulfoacidibacillus</taxon>
    </lineage>
</organism>
<dbReference type="GO" id="GO:0005886">
    <property type="term" value="C:plasma membrane"/>
    <property type="evidence" value="ECO:0007669"/>
    <property type="project" value="UniProtKB-SubCell"/>
</dbReference>
<evidence type="ECO:0000256" key="5">
    <source>
        <dbReference type="ARBA" id="ARBA00022692"/>
    </source>
</evidence>
<evidence type="ECO:0000313" key="9">
    <source>
        <dbReference type="EMBL" id="MCI0182767.1"/>
    </source>
</evidence>
<dbReference type="Gene3D" id="1.10.3470.10">
    <property type="entry name" value="ABC transporter involved in vitamin B12 uptake, BtuC"/>
    <property type="match status" value="1"/>
</dbReference>
<feature type="transmembrane region" description="Helical" evidence="8">
    <location>
        <begin position="284"/>
        <end position="301"/>
    </location>
</feature>
<sequence>MVHNQLVSDHVKRVPWLLIFGLFALLAALIGVMQGPVHVSAQDVLRALLHPHSDRTNTIIVTAIREPRVLCAGLVGAALSVSGVIVQAVFKNPMADPGIIGVSAGGAMGAVIALALSLAVLQPLWLPAAAFLGAGVAVVIVYTLATKSGRTSLIGVLLAGMVVSSMLDAGVSLILSFSNNDQMRSIVFWLMGSFNGDGWTQVRIVIVPVVFGIAVAFTLTRELDLLQLGEENAHSSGVRVEFTKRLMLALVALMTGASVAVSGTIAFVGLIVPHMVRSLVGPSHRLVLPGSALLGAGLLIVADTVGRSLISNFEINVGIITSFLGGPFFLYLLMRTKLL</sequence>